<dbReference type="InterPro" id="IPR029069">
    <property type="entry name" value="HotDog_dom_sf"/>
</dbReference>
<evidence type="ECO:0000313" key="4">
    <source>
        <dbReference type="Proteomes" id="UP000245956"/>
    </source>
</evidence>
<dbReference type="InterPro" id="IPR055080">
    <property type="entry name" value="Gal80p-like_C"/>
</dbReference>
<dbReference type="Pfam" id="PF22685">
    <property type="entry name" value="Gal80p_C-like"/>
    <property type="match status" value="1"/>
</dbReference>
<organism evidence="3 4">
    <name type="scientific">Purpureocillium lilacinum</name>
    <name type="common">Paecilomyces lilacinus</name>
    <dbReference type="NCBI Taxonomy" id="33203"/>
    <lineage>
        <taxon>Eukaryota</taxon>
        <taxon>Fungi</taxon>
        <taxon>Dikarya</taxon>
        <taxon>Ascomycota</taxon>
        <taxon>Pezizomycotina</taxon>
        <taxon>Sordariomycetes</taxon>
        <taxon>Hypocreomycetidae</taxon>
        <taxon>Hypocreales</taxon>
        <taxon>Ophiocordycipitaceae</taxon>
        <taxon>Purpureocillium</taxon>
    </lineage>
</organism>
<name>A0A2U3EGI1_PURLI</name>
<dbReference type="GO" id="GO:0000166">
    <property type="term" value="F:nucleotide binding"/>
    <property type="evidence" value="ECO:0007669"/>
    <property type="project" value="InterPro"/>
</dbReference>
<dbReference type="InterPro" id="IPR051317">
    <property type="entry name" value="Gfo/Idh/MocA_oxidoreduct"/>
</dbReference>
<dbReference type="Gene3D" id="3.30.360.10">
    <property type="entry name" value="Dihydrodipicolinate Reductase, domain 2"/>
    <property type="match status" value="1"/>
</dbReference>
<evidence type="ECO:0000259" key="1">
    <source>
        <dbReference type="Pfam" id="PF01408"/>
    </source>
</evidence>
<evidence type="ECO:0000259" key="2">
    <source>
        <dbReference type="Pfam" id="PF22685"/>
    </source>
</evidence>
<proteinExistence type="predicted"/>
<dbReference type="SUPFAM" id="SSF55347">
    <property type="entry name" value="Glyceraldehyde-3-phosphate dehydrogenase-like, C-terminal domain"/>
    <property type="match status" value="1"/>
</dbReference>
<dbReference type="Pfam" id="PF01408">
    <property type="entry name" value="GFO_IDH_MocA"/>
    <property type="match status" value="1"/>
</dbReference>
<feature type="domain" description="Gal80p-like C-terminal" evidence="2">
    <location>
        <begin position="142"/>
        <end position="288"/>
    </location>
</feature>
<dbReference type="Gene3D" id="3.40.50.720">
    <property type="entry name" value="NAD(P)-binding Rossmann-like Domain"/>
    <property type="match status" value="1"/>
</dbReference>
<dbReference type="Gene3D" id="3.10.129.10">
    <property type="entry name" value="Hotdog Thioesterase"/>
    <property type="match status" value="1"/>
</dbReference>
<dbReference type="AlphaFoldDB" id="A0A2U3EGI1"/>
<dbReference type="PANTHER" id="PTHR43708:SF1">
    <property type="entry name" value="GALACTOSE_LACTOSE METABOLISM REGULATORY PROTEIN GAL80"/>
    <property type="match status" value="1"/>
</dbReference>
<accession>A0A2U3EGI1</accession>
<comment type="caution">
    <text evidence="3">The sequence shown here is derived from an EMBL/GenBank/DDBJ whole genome shotgun (WGS) entry which is preliminary data.</text>
</comment>
<feature type="domain" description="Gfo/Idh/MocA-like oxidoreductase N-terminal" evidence="1">
    <location>
        <begin position="21"/>
        <end position="135"/>
    </location>
</feature>
<dbReference type="Proteomes" id="UP000245956">
    <property type="component" value="Unassembled WGS sequence"/>
</dbReference>
<dbReference type="CDD" id="cd03443">
    <property type="entry name" value="PaaI_thioesterase"/>
    <property type="match status" value="1"/>
</dbReference>
<reference evidence="3 4" key="1">
    <citation type="journal article" date="2016" name="Front. Microbiol.">
        <title>Genome and transcriptome sequences reveal the specific parasitism of the nematophagous Purpureocillium lilacinum 36-1.</title>
        <authorList>
            <person name="Xie J."/>
            <person name="Li S."/>
            <person name="Mo C."/>
            <person name="Xiao X."/>
            <person name="Peng D."/>
            <person name="Wang G."/>
            <person name="Xiao Y."/>
        </authorList>
    </citation>
    <scope>NUCLEOTIDE SEQUENCE [LARGE SCALE GENOMIC DNA]</scope>
    <source>
        <strain evidence="3 4">36-1</strain>
    </source>
</reference>
<sequence length="731" mass="79679">MAPIRVGIIGLSSSKHTGHAGTWAASTHLPALQNLPEYEVVALANSTVESAKKSIAAHNLPATTKAYGTPEDIANDPDVDLVVVSVQVQKHYQLAKPALLAKKKVFVEWPLAVTIDEVEELAQLAKDGNLKTAVGSQSRAAPAVQKLKEIVSSGQLGRIISSTVVASLGNIPTEVWPEELSYYLEASSGGNEYTIAFGHFFDAFTHVLGDLTDMQAILKTQYKTTQLVGPDGQPLNKEFRKTAPDHIFVQGITEGGAVASIAFRKPKSPVDDTDFRWIITGTQGEASIVGNGWWQMMDKEMNLQVKIGTEPTQTIDFDSYRAPAAEKVSPMAANVTSLYDAFAKGDTTRYATFESAAKTHRFLESIKKAAIIHKPTGERSGTWPADRRLSNPADTGLAVLTTSVIPYGTASRIITPQETGNRLQAINRSRTPLSPPPVDQMNPRRAPSWDFTHMFRAQRVFASSVEGRFKPRPTCQHGHLWTTANRLSMPAKLQGSFKTNERPIKTTLTDSATFEEDQQIHGLISSLPLVRYLRSTSHSSTIAAGQPKYTELHLHSKIHPSAVSTHLVGGSLLGQNKLPIRPQLFVRDGPTVRMIATCYIGSQLCGHPGYVHGGLPFVLFDDLFARCASMTFNSGVGMTANMDLQFRKPSIPDRVYIVRAEAMKREGRKVWLSGSMRCLDSFTAEQMAAKPAATGDGLSVEEEQGSLVVEASSLFVEPKFASAMVPLFQNE</sequence>
<dbReference type="EMBL" id="LCWV01000004">
    <property type="protein sequence ID" value="PWI73626.1"/>
    <property type="molecule type" value="Genomic_DNA"/>
</dbReference>
<evidence type="ECO:0000313" key="3">
    <source>
        <dbReference type="EMBL" id="PWI73626.1"/>
    </source>
</evidence>
<dbReference type="InterPro" id="IPR000683">
    <property type="entry name" value="Gfo/Idh/MocA-like_OxRdtase_N"/>
</dbReference>
<dbReference type="SUPFAM" id="SSF54637">
    <property type="entry name" value="Thioesterase/thiol ester dehydrase-isomerase"/>
    <property type="match status" value="1"/>
</dbReference>
<dbReference type="PANTHER" id="PTHR43708">
    <property type="entry name" value="CONSERVED EXPRESSED OXIDOREDUCTASE (EUROFUNG)"/>
    <property type="match status" value="1"/>
</dbReference>
<gene>
    <name evidence="3" type="ORF">PCL_08902</name>
</gene>
<dbReference type="SUPFAM" id="SSF51735">
    <property type="entry name" value="NAD(P)-binding Rossmann-fold domains"/>
    <property type="match status" value="1"/>
</dbReference>
<dbReference type="InterPro" id="IPR036291">
    <property type="entry name" value="NAD(P)-bd_dom_sf"/>
</dbReference>
<protein>
    <submittedName>
        <fullName evidence="3">Uncharacterized protein</fullName>
    </submittedName>
</protein>